<gene>
    <name evidence="1" type="ORF">FPL22_04770</name>
</gene>
<sequence>MTKPNISNIIAFGALIISALAWNESRSMGSLQTEQVFEQMRDDTLSGIRLQIIEARSHLKSFETALQLASSKRDPRYKKSIESAIVTCNGQITQLEGFYKDIESTKYSEDLGLKYWFGVRRELRNMQESNEEIRSYPAKLIQILQEVENGA</sequence>
<dbReference type="RefSeq" id="WP_144228961.1">
    <property type="nucleotide sequence ID" value="NZ_CBCRVV010000002.1"/>
</dbReference>
<evidence type="ECO:0000313" key="2">
    <source>
        <dbReference type="Proteomes" id="UP000315648"/>
    </source>
</evidence>
<name>A0A556QPQ4_9BACT</name>
<protein>
    <submittedName>
        <fullName evidence="1">Uncharacterized protein</fullName>
    </submittedName>
</protein>
<evidence type="ECO:0000313" key="1">
    <source>
        <dbReference type="EMBL" id="TSJ78620.1"/>
    </source>
</evidence>
<proteinExistence type="predicted"/>
<comment type="caution">
    <text evidence="1">The sequence shown here is derived from an EMBL/GenBank/DDBJ whole genome shotgun (WGS) entry which is preliminary data.</text>
</comment>
<dbReference type="EMBL" id="VMBG01000001">
    <property type="protein sequence ID" value="TSJ78620.1"/>
    <property type="molecule type" value="Genomic_DNA"/>
</dbReference>
<keyword evidence="2" id="KW-1185">Reference proteome</keyword>
<dbReference type="Proteomes" id="UP000315648">
    <property type="component" value="Unassembled WGS sequence"/>
</dbReference>
<accession>A0A556QPQ4</accession>
<reference evidence="1 2" key="1">
    <citation type="submission" date="2019-07" db="EMBL/GenBank/DDBJ databases">
        <title>Description of 53C-WASEF.</title>
        <authorList>
            <person name="Pitt A."/>
            <person name="Hahn M.W."/>
        </authorList>
    </citation>
    <scope>NUCLEOTIDE SEQUENCE [LARGE SCALE GENOMIC DNA]</scope>
    <source>
        <strain evidence="1 2">53C-WASEF</strain>
    </source>
</reference>
<dbReference type="AlphaFoldDB" id="A0A556QPQ4"/>
<organism evidence="1 2">
    <name type="scientific">Rariglobus hedericola</name>
    <dbReference type="NCBI Taxonomy" id="2597822"/>
    <lineage>
        <taxon>Bacteria</taxon>
        <taxon>Pseudomonadati</taxon>
        <taxon>Verrucomicrobiota</taxon>
        <taxon>Opitutia</taxon>
        <taxon>Opitutales</taxon>
        <taxon>Opitutaceae</taxon>
        <taxon>Rariglobus</taxon>
    </lineage>
</organism>